<dbReference type="Gene3D" id="1.10.530.10">
    <property type="match status" value="1"/>
</dbReference>
<name>A0A8I7B722_HORVV</name>
<dbReference type="EnsemblPlants" id="HORVU.MOREX.r3.2HG0178020.1">
    <property type="protein sequence ID" value="HORVU.MOREX.r3.2HG0178020.1"/>
    <property type="gene ID" value="HORVU.MOREX.r3.2HG0178020"/>
</dbReference>
<comment type="catalytic activity">
    <reaction evidence="1">
        <text>Random endo-hydrolysis of N-acetyl-beta-D-glucosaminide (1-&gt;4)-beta-linkages in chitin and chitodextrins.</text>
        <dbReference type="EC" id="3.2.1.14"/>
    </reaction>
</comment>
<gene>
    <name evidence="15" type="primary">LOC123430460</name>
</gene>
<evidence type="ECO:0000256" key="8">
    <source>
        <dbReference type="ARBA" id="ARBA00023295"/>
    </source>
</evidence>
<evidence type="ECO:0000256" key="11">
    <source>
        <dbReference type="PIRSR" id="PIRSR001060-2"/>
    </source>
</evidence>
<dbReference type="PANTHER" id="PTHR22595">
    <property type="entry name" value="CHITINASE-RELATED"/>
    <property type="match status" value="1"/>
</dbReference>
<feature type="domain" description="Chitin-binding type-1" evidence="14">
    <location>
        <begin position="26"/>
        <end position="61"/>
    </location>
</feature>
<evidence type="ECO:0000256" key="4">
    <source>
        <dbReference type="ARBA" id="ARBA00022729"/>
    </source>
</evidence>
<reference evidence="16" key="1">
    <citation type="journal article" date="2012" name="Nature">
        <title>A physical, genetic and functional sequence assembly of the barley genome.</title>
        <authorList>
            <consortium name="The International Barley Genome Sequencing Consortium"/>
            <person name="Mayer K.F."/>
            <person name="Waugh R."/>
            <person name="Brown J.W."/>
            <person name="Schulman A."/>
            <person name="Langridge P."/>
            <person name="Platzer M."/>
            <person name="Fincher G.B."/>
            <person name="Muehlbauer G.J."/>
            <person name="Sato K."/>
            <person name="Close T.J."/>
            <person name="Wise R.P."/>
            <person name="Stein N."/>
        </authorList>
    </citation>
    <scope>NUCLEOTIDE SEQUENCE [LARGE SCALE GENOMIC DNA]</scope>
    <source>
        <strain evidence="16">cv. Morex</strain>
    </source>
</reference>
<dbReference type="GO" id="GO:0005576">
    <property type="term" value="C:extracellular region"/>
    <property type="evidence" value="ECO:0007669"/>
    <property type="project" value="UniProtKB-ARBA"/>
</dbReference>
<keyword evidence="7" id="KW-0119">Carbohydrate metabolism</keyword>
<dbReference type="GO" id="GO:0006032">
    <property type="term" value="P:chitin catabolic process"/>
    <property type="evidence" value="ECO:0007669"/>
    <property type="project" value="InterPro"/>
</dbReference>
<dbReference type="InterPro" id="IPR023346">
    <property type="entry name" value="Lysozyme-like_dom_sf"/>
</dbReference>
<dbReference type="CDD" id="cd00035">
    <property type="entry name" value="ChtBD1"/>
    <property type="match status" value="1"/>
</dbReference>
<keyword evidence="9" id="KW-0624">Polysaccharide degradation</keyword>
<comment type="caution">
    <text evidence="12">Lacks conserved residue(s) required for the propagation of feature annotation.</text>
</comment>
<evidence type="ECO:0000313" key="15">
    <source>
        <dbReference type="EnsemblPlants" id="HORVU.MOREX.r3.2HG0178020.1"/>
    </source>
</evidence>
<accession>A0A8I7B722</accession>
<dbReference type="SMART" id="SM00270">
    <property type="entry name" value="ChtBD1"/>
    <property type="match status" value="1"/>
</dbReference>
<dbReference type="GO" id="GO:0000272">
    <property type="term" value="P:polysaccharide catabolic process"/>
    <property type="evidence" value="ECO:0007669"/>
    <property type="project" value="UniProtKB-KW"/>
</dbReference>
<dbReference type="Proteomes" id="UP000011116">
    <property type="component" value="Chromosome 2H"/>
</dbReference>
<sequence length="275" mass="29158">MAKSPMSILALGLAALVLSGAGLAAAQNCGCQPNECCSKYGYCGTNSSYCGTDCASGPCTASGGGSGDPVESVVTDAFFDGIKSQATADGCPGKSFYTRQSFLDGAQANPDFGKGSTSDDGKREIAAFFAHVTQETGHMCYIEEIDGPSKPASEYCNTNYPQWPCSQGKGYYGRGPLQLTWNYNYGAAGEKLKFNGLDNPEAVAQDPALTFQAAFWFWMTNVHQVLPQGFGATTRAINGYVECDGKKPDLVNARAGYYMDYCKQFGVDPGNNLTC</sequence>
<dbReference type="Pfam" id="PF00187">
    <property type="entry name" value="Chitin_bind_1"/>
    <property type="match status" value="1"/>
</dbReference>
<dbReference type="RefSeq" id="XP_044970266.1">
    <property type="nucleotide sequence ID" value="XM_045114331.1"/>
</dbReference>
<evidence type="ECO:0000256" key="2">
    <source>
        <dbReference type="ARBA" id="ARBA00012729"/>
    </source>
</evidence>
<evidence type="ECO:0000256" key="7">
    <source>
        <dbReference type="ARBA" id="ARBA00023277"/>
    </source>
</evidence>
<keyword evidence="6 11" id="KW-1015">Disulfide bond</keyword>
<dbReference type="Gramene" id="HORVU.MOREX.r3.2HG0178020.1">
    <property type="protein sequence ID" value="HORVU.MOREX.r3.2HG0178020.1"/>
    <property type="gene ID" value="HORVU.MOREX.r3.2HG0178020"/>
</dbReference>
<dbReference type="Gene3D" id="3.30.20.10">
    <property type="entry name" value="Endochitinase, domain 2"/>
    <property type="match status" value="1"/>
</dbReference>
<evidence type="ECO:0000256" key="6">
    <source>
        <dbReference type="ARBA" id="ARBA00023157"/>
    </source>
</evidence>
<keyword evidence="16" id="KW-1185">Reference proteome</keyword>
<dbReference type="InterPro" id="IPR018371">
    <property type="entry name" value="Chitin-binding_1_CS"/>
</dbReference>
<dbReference type="KEGG" id="hvg:123430460"/>
<keyword evidence="4 13" id="KW-0732">Signal</keyword>
<dbReference type="OrthoDB" id="5985073at2759"/>
<feature type="signal peptide" evidence="13">
    <location>
        <begin position="1"/>
        <end position="26"/>
    </location>
</feature>
<dbReference type="GO" id="GO:0008061">
    <property type="term" value="F:chitin binding"/>
    <property type="evidence" value="ECO:0007669"/>
    <property type="project" value="UniProtKB-UniRule"/>
</dbReference>
<feature type="disulfide bond" evidence="11 12">
    <location>
        <begin position="36"/>
        <end position="50"/>
    </location>
</feature>
<dbReference type="InterPro" id="IPR016283">
    <property type="entry name" value="Glyco_hydro_19"/>
</dbReference>
<dbReference type="EC" id="3.2.1.14" evidence="2"/>
<dbReference type="AlphaFoldDB" id="A0A8I7B722"/>
<evidence type="ECO:0000256" key="9">
    <source>
        <dbReference type="ARBA" id="ARBA00023326"/>
    </source>
</evidence>
<dbReference type="InterPro" id="IPR036861">
    <property type="entry name" value="Endochitinase-like_sf"/>
</dbReference>
<dbReference type="SMR" id="A0A8I7B722"/>
<keyword evidence="8" id="KW-0326">Glycosidase</keyword>
<evidence type="ECO:0000256" key="5">
    <source>
        <dbReference type="ARBA" id="ARBA00022801"/>
    </source>
</evidence>
<dbReference type="InterPro" id="IPR000726">
    <property type="entry name" value="Glyco_hydro_19_cat"/>
</dbReference>
<evidence type="ECO:0000259" key="14">
    <source>
        <dbReference type="PROSITE" id="PS50941"/>
    </source>
</evidence>
<dbReference type="PROSITE" id="PS50941">
    <property type="entry name" value="CHIT_BIND_I_2"/>
    <property type="match status" value="1"/>
</dbReference>
<proteinExistence type="predicted"/>
<dbReference type="SUPFAM" id="SSF53955">
    <property type="entry name" value="Lysozyme-like"/>
    <property type="match status" value="1"/>
</dbReference>
<dbReference type="FunFam" id="3.30.20.10:FF:000001">
    <property type="entry name" value="Endochitinase (Chitinase)"/>
    <property type="match status" value="1"/>
</dbReference>
<keyword evidence="5" id="KW-0378">Hydrolase</keyword>
<evidence type="ECO:0000256" key="13">
    <source>
        <dbReference type="SAM" id="SignalP"/>
    </source>
</evidence>
<feature type="disulfide bond" evidence="11">
    <location>
        <begin position="243"/>
        <end position="275"/>
    </location>
</feature>
<dbReference type="PIRSF" id="PIRSF001060">
    <property type="entry name" value="Endochitinase"/>
    <property type="match status" value="1"/>
</dbReference>
<dbReference type="CDD" id="cd00325">
    <property type="entry name" value="chitinase_GH19"/>
    <property type="match status" value="1"/>
</dbReference>
<evidence type="ECO:0000256" key="10">
    <source>
        <dbReference type="PIRSR" id="PIRSR001060-1"/>
    </source>
</evidence>
<feature type="disulfide bond" evidence="11">
    <location>
        <begin position="91"/>
        <end position="140"/>
    </location>
</feature>
<feature type="active site" description="Proton donor" evidence="10">
    <location>
        <position position="135"/>
    </location>
</feature>
<dbReference type="Gramene" id="HORVU.MOREX.r2.2HG0147250.1">
    <property type="protein sequence ID" value="HORVU.MOREX.r2.2HG0147250.1"/>
    <property type="gene ID" value="HORVU.MOREX.r2.2HG0147250"/>
</dbReference>
<evidence type="ECO:0000313" key="16">
    <source>
        <dbReference type="Proteomes" id="UP000011116"/>
    </source>
</evidence>
<feature type="disulfide bond" evidence="11 12">
    <location>
        <begin position="31"/>
        <end position="43"/>
    </location>
</feature>
<dbReference type="Pfam" id="PF00182">
    <property type="entry name" value="Glyco_hydro_19"/>
    <property type="match status" value="2"/>
</dbReference>
<dbReference type="GeneID" id="123430460"/>
<feature type="chain" id="PRO_5035314440" description="chitinase" evidence="13">
    <location>
        <begin position="27"/>
        <end position="275"/>
    </location>
</feature>
<dbReference type="InterPro" id="IPR001002">
    <property type="entry name" value="Chitin-bd_1"/>
</dbReference>
<evidence type="ECO:0000256" key="12">
    <source>
        <dbReference type="PROSITE-ProRule" id="PRU00261"/>
    </source>
</evidence>
<reference evidence="15" key="3">
    <citation type="submission" date="2022-01" db="UniProtKB">
        <authorList>
            <consortium name="EnsemblPlants"/>
        </authorList>
    </citation>
    <scope>IDENTIFICATION</scope>
    <source>
        <strain evidence="15">subsp. vulgare</strain>
    </source>
</reference>
<dbReference type="PROSITE" id="PS00026">
    <property type="entry name" value="CHIT_BIND_I_1"/>
    <property type="match status" value="1"/>
</dbReference>
<dbReference type="GO" id="GO:0004568">
    <property type="term" value="F:chitinase activity"/>
    <property type="evidence" value="ECO:0000318"/>
    <property type="project" value="GO_Central"/>
</dbReference>
<dbReference type="GO" id="GO:0016998">
    <property type="term" value="P:cell wall macromolecule catabolic process"/>
    <property type="evidence" value="ECO:0007669"/>
    <property type="project" value="InterPro"/>
</dbReference>
<evidence type="ECO:0000256" key="3">
    <source>
        <dbReference type="ARBA" id="ARBA00022669"/>
    </source>
</evidence>
<dbReference type="GO" id="GO:0008843">
    <property type="term" value="F:endochitinase activity"/>
    <property type="evidence" value="ECO:0007669"/>
    <property type="project" value="UniProtKB-EC"/>
</dbReference>
<organism evidence="15 16">
    <name type="scientific">Hordeum vulgare subsp. vulgare</name>
    <name type="common">Domesticated barley</name>
    <dbReference type="NCBI Taxonomy" id="112509"/>
    <lineage>
        <taxon>Eukaryota</taxon>
        <taxon>Viridiplantae</taxon>
        <taxon>Streptophyta</taxon>
        <taxon>Embryophyta</taxon>
        <taxon>Tracheophyta</taxon>
        <taxon>Spermatophyta</taxon>
        <taxon>Magnoliopsida</taxon>
        <taxon>Liliopsida</taxon>
        <taxon>Poales</taxon>
        <taxon>Poaceae</taxon>
        <taxon>BOP clade</taxon>
        <taxon>Pooideae</taxon>
        <taxon>Triticodae</taxon>
        <taxon>Triticeae</taxon>
        <taxon>Hordeinae</taxon>
        <taxon>Hordeum</taxon>
    </lineage>
</organism>
<dbReference type="PANTHER" id="PTHR22595:SF125">
    <property type="entry name" value="CHITINASE"/>
    <property type="match status" value="1"/>
</dbReference>
<keyword evidence="3 12" id="KW-0147">Chitin-binding</keyword>
<dbReference type="Gene3D" id="3.30.60.10">
    <property type="entry name" value="Endochitinase-like"/>
    <property type="match status" value="1"/>
</dbReference>
<evidence type="ECO:0000256" key="1">
    <source>
        <dbReference type="ARBA" id="ARBA00000822"/>
    </source>
</evidence>
<feature type="disulfide bond" evidence="11">
    <location>
        <begin position="156"/>
        <end position="165"/>
    </location>
</feature>
<reference evidence="15" key="2">
    <citation type="submission" date="2020-10" db="EMBL/GenBank/DDBJ databases">
        <authorList>
            <person name="Scholz U."/>
            <person name="Mascher M."/>
            <person name="Fiebig A."/>
        </authorList>
    </citation>
    <scope>NUCLEOTIDE SEQUENCE [LARGE SCALE GENOMIC DNA]</scope>
    <source>
        <strain evidence="15">cv. Morex</strain>
    </source>
</reference>
<dbReference type="SUPFAM" id="SSF57016">
    <property type="entry name" value="Plant lectins/antimicrobial peptides"/>
    <property type="match status" value="1"/>
</dbReference>
<protein>
    <recommendedName>
        <fullName evidence="2">chitinase</fullName>
        <ecNumber evidence="2">3.2.1.14</ecNumber>
    </recommendedName>
</protein>